<dbReference type="GO" id="GO:0046872">
    <property type="term" value="F:metal ion binding"/>
    <property type="evidence" value="ECO:0007669"/>
    <property type="project" value="UniProtKB-KW"/>
</dbReference>
<reference evidence="6" key="1">
    <citation type="journal article" date="2017" name="Nat. Microbiol.">
        <title>Global analysis of biosynthetic gene clusters reveals vast potential of secondary metabolite production in Penicillium species.</title>
        <authorList>
            <person name="Nielsen J.C."/>
            <person name="Grijseels S."/>
            <person name="Prigent S."/>
            <person name="Ji B."/>
            <person name="Dainat J."/>
            <person name="Nielsen K.F."/>
            <person name="Frisvad J.C."/>
            <person name="Workman M."/>
            <person name="Nielsen J."/>
        </authorList>
    </citation>
    <scope>NUCLEOTIDE SEQUENCE [LARGE SCALE GENOMIC DNA]</scope>
    <source>
        <strain evidence="6">IBT 29486</strain>
    </source>
</reference>
<evidence type="ECO:0000313" key="5">
    <source>
        <dbReference type="EMBL" id="OQE12429.1"/>
    </source>
</evidence>
<evidence type="ECO:0000256" key="2">
    <source>
        <dbReference type="ARBA" id="ARBA00006333"/>
    </source>
</evidence>
<dbReference type="InterPro" id="IPR008949">
    <property type="entry name" value="Isoprenoid_synthase_dom_sf"/>
</dbReference>
<dbReference type="PANTHER" id="PTHR35201:SF4">
    <property type="entry name" value="BETA-PINACENE SYNTHASE-RELATED"/>
    <property type="match status" value="1"/>
</dbReference>
<evidence type="ECO:0000256" key="3">
    <source>
        <dbReference type="ARBA" id="ARBA00022842"/>
    </source>
</evidence>
<proteinExistence type="inferred from homology"/>
<dbReference type="GO" id="GO:0010333">
    <property type="term" value="F:terpene synthase activity"/>
    <property type="evidence" value="ECO:0007669"/>
    <property type="project" value="InterPro"/>
</dbReference>
<evidence type="ECO:0000256" key="1">
    <source>
        <dbReference type="ARBA" id="ARBA00001946"/>
    </source>
</evidence>
<dbReference type="AlphaFoldDB" id="A0A1V6SF94"/>
<keyword evidence="4" id="KW-0479">Metal-binding</keyword>
<protein>
    <recommendedName>
        <fullName evidence="4">Terpene synthase</fullName>
        <ecNumber evidence="4">4.2.3.-</ecNumber>
    </recommendedName>
</protein>
<dbReference type="SUPFAM" id="SSF48576">
    <property type="entry name" value="Terpenoid synthases"/>
    <property type="match status" value="1"/>
</dbReference>
<dbReference type="EC" id="4.2.3.-" evidence="4"/>
<dbReference type="GO" id="GO:0008299">
    <property type="term" value="P:isoprenoid biosynthetic process"/>
    <property type="evidence" value="ECO:0007669"/>
    <property type="project" value="UniProtKB-ARBA"/>
</dbReference>
<comment type="caution">
    <text evidence="5">The sequence shown here is derived from an EMBL/GenBank/DDBJ whole genome shotgun (WGS) entry which is preliminary data.</text>
</comment>
<dbReference type="EMBL" id="MDYP01000001">
    <property type="protein sequence ID" value="OQE12429.1"/>
    <property type="molecule type" value="Genomic_DNA"/>
</dbReference>
<name>A0A1V6SF94_9EURO</name>
<dbReference type="Pfam" id="PF19086">
    <property type="entry name" value="Terpene_syn_C_2"/>
    <property type="match status" value="1"/>
</dbReference>
<evidence type="ECO:0000313" key="6">
    <source>
        <dbReference type="Proteomes" id="UP000191518"/>
    </source>
</evidence>
<dbReference type="Proteomes" id="UP000191518">
    <property type="component" value="Unassembled WGS sequence"/>
</dbReference>
<dbReference type="STRING" id="29845.A0A1V6SF94"/>
<comment type="cofactor">
    <cofactor evidence="1 4">
        <name>Mg(2+)</name>
        <dbReference type="ChEBI" id="CHEBI:18420"/>
    </cofactor>
</comment>
<dbReference type="InterPro" id="IPR034686">
    <property type="entry name" value="Terpene_cyclase-like_2"/>
</dbReference>
<dbReference type="PANTHER" id="PTHR35201">
    <property type="entry name" value="TERPENE SYNTHASE"/>
    <property type="match status" value="1"/>
</dbReference>
<gene>
    <name evidence="5" type="ORF">PENVUL_c001G07706</name>
</gene>
<keyword evidence="4" id="KW-0456">Lyase</keyword>
<keyword evidence="3 4" id="KW-0460">Magnesium</keyword>
<comment type="similarity">
    <text evidence="2 4">Belongs to the terpene synthase family.</text>
</comment>
<accession>A0A1V6SF94</accession>
<organism evidence="5 6">
    <name type="scientific">Penicillium vulpinum</name>
    <dbReference type="NCBI Taxonomy" id="29845"/>
    <lineage>
        <taxon>Eukaryota</taxon>
        <taxon>Fungi</taxon>
        <taxon>Dikarya</taxon>
        <taxon>Ascomycota</taxon>
        <taxon>Pezizomycotina</taxon>
        <taxon>Eurotiomycetes</taxon>
        <taxon>Eurotiomycetidae</taxon>
        <taxon>Eurotiales</taxon>
        <taxon>Aspergillaceae</taxon>
        <taxon>Penicillium</taxon>
    </lineage>
</organism>
<dbReference type="Gene3D" id="1.10.600.10">
    <property type="entry name" value="Farnesyl Diphosphate Synthase"/>
    <property type="match status" value="2"/>
</dbReference>
<keyword evidence="6" id="KW-1185">Reference proteome</keyword>
<sequence>MYRFDPSTNTLTNIQPTDGNIDTTFKSDGPETVPSSKEKGGFKVLIPDFFTSIMAIEPIVNKHYQEVKLMLEDKYARIFQANQKWIEKNSKVDLVYLSAMWTPNCNAAELAIVADWNQWGFLFDDQFDEGHLQIDPAAAQDEIDLTLAIMSDCQPPVQVKDNRIRHLFQTIWDRVKERSSVGVYPAIAVTGAAQNVKLPSRVLKHPSIHECMIATADLVHTVNDVTSLRKDLETGVKQNVVLRLMEQGFTTQQAMDQIQELLKEVYRRWYVALADLPVWGEEIDRQVLKFLDACRDVALGNLYWSFMTARYLGTEGDTVHRTRYLTLPSLVDGKLSNSTDPRFAVCYA</sequence>
<evidence type="ECO:0000256" key="4">
    <source>
        <dbReference type="RuleBase" id="RU366034"/>
    </source>
</evidence>